<accession>A0A918QQ66</accession>
<name>A0A918QQ66_9ACTN</name>
<comment type="caution">
    <text evidence="1">The sequence shown here is derived from an EMBL/GenBank/DDBJ whole genome shotgun (WGS) entry which is preliminary data.</text>
</comment>
<protein>
    <submittedName>
        <fullName evidence="1">Uncharacterized protein</fullName>
    </submittedName>
</protein>
<evidence type="ECO:0000313" key="1">
    <source>
        <dbReference type="EMBL" id="GGZ62614.1"/>
    </source>
</evidence>
<dbReference type="Proteomes" id="UP000634660">
    <property type="component" value="Unassembled WGS sequence"/>
</dbReference>
<dbReference type="AlphaFoldDB" id="A0A918QQ66"/>
<dbReference type="EMBL" id="BMVX01000007">
    <property type="protein sequence ID" value="GGZ62614.1"/>
    <property type="molecule type" value="Genomic_DNA"/>
</dbReference>
<sequence length="113" mass="12498">MAAGFGGQRQRLGRDGFLGFGERAGEKRGRVAHADFEYALGPEELHEIREKRTDDFRTHSGHTQSRHGRTELCTVNGMSHCLPLFVDPSARVYATRRNLPAPGSAGQQLNPPQ</sequence>
<reference evidence="1" key="1">
    <citation type="journal article" date="2014" name="Int. J. Syst. Evol. Microbiol.">
        <title>Complete genome sequence of Corynebacterium casei LMG S-19264T (=DSM 44701T), isolated from a smear-ripened cheese.</title>
        <authorList>
            <consortium name="US DOE Joint Genome Institute (JGI-PGF)"/>
            <person name="Walter F."/>
            <person name="Albersmeier A."/>
            <person name="Kalinowski J."/>
            <person name="Ruckert C."/>
        </authorList>
    </citation>
    <scope>NUCLEOTIDE SEQUENCE</scope>
    <source>
        <strain evidence="1">JCM 4834</strain>
    </source>
</reference>
<evidence type="ECO:0000313" key="2">
    <source>
        <dbReference type="Proteomes" id="UP000634660"/>
    </source>
</evidence>
<organism evidence="1 2">
    <name type="scientific">Streptomyces subrutilus</name>
    <dbReference type="NCBI Taxonomy" id="36818"/>
    <lineage>
        <taxon>Bacteria</taxon>
        <taxon>Bacillati</taxon>
        <taxon>Actinomycetota</taxon>
        <taxon>Actinomycetes</taxon>
        <taxon>Kitasatosporales</taxon>
        <taxon>Streptomycetaceae</taxon>
        <taxon>Streptomyces</taxon>
    </lineage>
</organism>
<gene>
    <name evidence="1" type="ORF">GCM10010371_22580</name>
</gene>
<proteinExistence type="predicted"/>
<reference evidence="1" key="2">
    <citation type="submission" date="2020-09" db="EMBL/GenBank/DDBJ databases">
        <authorList>
            <person name="Sun Q."/>
            <person name="Ohkuma M."/>
        </authorList>
    </citation>
    <scope>NUCLEOTIDE SEQUENCE</scope>
    <source>
        <strain evidence="1">JCM 4834</strain>
    </source>
</reference>